<protein>
    <submittedName>
        <fullName evidence="2">Uncharacterized protein</fullName>
    </submittedName>
</protein>
<dbReference type="OMA" id="WRARERW"/>
<proteinExistence type="predicted"/>
<dbReference type="Proteomes" id="UP000008022">
    <property type="component" value="Unassembled WGS sequence"/>
</dbReference>
<keyword evidence="3" id="KW-1185">Reference proteome</keyword>
<evidence type="ECO:0000256" key="1">
    <source>
        <dbReference type="SAM" id="MobiDB-lite"/>
    </source>
</evidence>
<dbReference type="HOGENOM" id="CLU_078076_1_0_1"/>
<feature type="compositionally biased region" description="Basic and acidic residues" evidence="1">
    <location>
        <begin position="129"/>
        <end position="140"/>
    </location>
</feature>
<feature type="compositionally biased region" description="Gly residues" evidence="1">
    <location>
        <begin position="35"/>
        <end position="46"/>
    </location>
</feature>
<organism evidence="2 3">
    <name type="scientific">Oryza rufipogon</name>
    <name type="common">Brownbeard rice</name>
    <name type="synonym">Asian wild rice</name>
    <dbReference type="NCBI Taxonomy" id="4529"/>
    <lineage>
        <taxon>Eukaryota</taxon>
        <taxon>Viridiplantae</taxon>
        <taxon>Streptophyta</taxon>
        <taxon>Embryophyta</taxon>
        <taxon>Tracheophyta</taxon>
        <taxon>Spermatophyta</taxon>
        <taxon>Magnoliopsida</taxon>
        <taxon>Liliopsida</taxon>
        <taxon>Poales</taxon>
        <taxon>Poaceae</taxon>
        <taxon>BOP clade</taxon>
        <taxon>Oryzoideae</taxon>
        <taxon>Oryzeae</taxon>
        <taxon>Oryzinae</taxon>
        <taxon>Oryza</taxon>
    </lineage>
</organism>
<reference evidence="2" key="2">
    <citation type="submission" date="2015-06" db="UniProtKB">
        <authorList>
            <consortium name="EnsemblPlants"/>
        </authorList>
    </citation>
    <scope>IDENTIFICATION</scope>
</reference>
<reference evidence="3" key="1">
    <citation type="submission" date="2013-06" db="EMBL/GenBank/DDBJ databases">
        <authorList>
            <person name="Zhao Q."/>
        </authorList>
    </citation>
    <scope>NUCLEOTIDE SEQUENCE</scope>
    <source>
        <strain evidence="3">cv. W1943</strain>
    </source>
</reference>
<dbReference type="Gramene" id="ORUFI05G06710.1">
    <property type="protein sequence ID" value="ORUFI05G06710.1"/>
    <property type="gene ID" value="ORUFI05G06710"/>
</dbReference>
<feature type="region of interest" description="Disordered" evidence="1">
    <location>
        <begin position="19"/>
        <end position="52"/>
    </location>
</feature>
<name>A0A0E0PIN0_ORYRU</name>
<dbReference type="AlphaFoldDB" id="A0A0E0PIN0"/>
<accession>A0A0E0PIN0</accession>
<dbReference type="EnsemblPlants" id="ORUFI05G06710.1">
    <property type="protein sequence ID" value="ORUFI05G06710.1"/>
    <property type="gene ID" value="ORUFI05G06710"/>
</dbReference>
<feature type="region of interest" description="Disordered" evidence="1">
    <location>
        <begin position="129"/>
        <end position="154"/>
    </location>
</feature>
<evidence type="ECO:0000313" key="3">
    <source>
        <dbReference type="Proteomes" id="UP000008022"/>
    </source>
</evidence>
<evidence type="ECO:0000313" key="2">
    <source>
        <dbReference type="EnsemblPlants" id="ORUFI05G06710.1"/>
    </source>
</evidence>
<sequence>MADGCIWRARERWEECSEASSVRRGTVDGSEAGVMRGGVAGSGGSRLGARKRGQRWEADLVRGGVANGGRGWPGAVRCGQWWRHARCEEEELPMGAVRSTTHRGRPAGGADAVVPHVGRGWMVVEHRGASRRLAGGERRVKTQPGLGRACNDDT</sequence>